<dbReference type="Pfam" id="PF02547">
    <property type="entry name" value="Queuosine_synth"/>
    <property type="match status" value="1"/>
</dbReference>
<evidence type="ECO:0000256" key="2">
    <source>
        <dbReference type="ARBA" id="ARBA00022679"/>
    </source>
</evidence>
<sequence>MTLAVRVPEELSASVPVEQRRPGQQRDAVRMLVSRGTEVAHHTFRELPLLLRAGDLLVVNTSLTLAAAVDGWTGHARVVVHFSTRGDDGRWAVELREPDGRGTTRARAGGPPGREVCLPGGVRLVLEEPLGAGSERLWWARASGPDVPGLLREHGRPIRYAYTRRDQPLSAHQTVFALPSADGTGSAEMPSAARPFTARLVAELVSRGVQFAPVTLHAGVASAEAHEPPSPERFTVPEASARLIDAARAGGGRVVAVGTTAVRAVESAVDADGTVRARAGWTDLVITPERGVRVVDGLLTGLHEPEASHLLMLEAVAGRAAVRRGYEAALQGRYLWHEFGDVHLVLP</sequence>
<evidence type="ECO:0000313" key="6">
    <source>
        <dbReference type="Proteomes" id="UP000235943"/>
    </source>
</evidence>
<dbReference type="InterPro" id="IPR003699">
    <property type="entry name" value="QueA"/>
</dbReference>
<dbReference type="Proteomes" id="UP000235943">
    <property type="component" value="Unassembled WGS sequence"/>
</dbReference>
<evidence type="ECO:0000256" key="1">
    <source>
        <dbReference type="ARBA" id="ARBA00022490"/>
    </source>
</evidence>
<dbReference type="GO" id="GO:0051075">
    <property type="term" value="F:S-adenosylmethionine:tRNA ribosyltransferase-isomerase activity"/>
    <property type="evidence" value="ECO:0007669"/>
    <property type="project" value="TreeGrafter"/>
</dbReference>
<keyword evidence="6" id="KW-1185">Reference proteome</keyword>
<dbReference type="OrthoDB" id="9783887at2"/>
<proteinExistence type="predicted"/>
<dbReference type="PANTHER" id="PTHR30307">
    <property type="entry name" value="S-ADENOSYLMETHIONINE:TRNA RIBOSYLTRANSFERASE-ISOMERASE"/>
    <property type="match status" value="1"/>
</dbReference>
<dbReference type="EMBL" id="POUC01000454">
    <property type="protein sequence ID" value="PNG17450.1"/>
    <property type="molecule type" value="Genomic_DNA"/>
</dbReference>
<dbReference type="GO" id="GO:0008616">
    <property type="term" value="P:tRNA queuosine(34) biosynthetic process"/>
    <property type="evidence" value="ECO:0007669"/>
    <property type="project" value="UniProtKB-KW"/>
</dbReference>
<evidence type="ECO:0000313" key="5">
    <source>
        <dbReference type="EMBL" id="PNG17450.1"/>
    </source>
</evidence>
<keyword evidence="4" id="KW-0671">Queuosine biosynthesis</keyword>
<dbReference type="AlphaFoldDB" id="A0A2N8TEH7"/>
<protein>
    <submittedName>
        <fullName evidence="5">Queuosine biosynthesis protein</fullName>
    </submittedName>
</protein>
<dbReference type="InterPro" id="IPR036100">
    <property type="entry name" value="QueA_sf"/>
</dbReference>
<organism evidence="5 6">
    <name type="scientific">Streptomyces cahuitamycinicus</name>
    <dbReference type="NCBI Taxonomy" id="2070367"/>
    <lineage>
        <taxon>Bacteria</taxon>
        <taxon>Bacillati</taxon>
        <taxon>Actinomycetota</taxon>
        <taxon>Actinomycetes</taxon>
        <taxon>Kitasatosporales</taxon>
        <taxon>Streptomycetaceae</taxon>
        <taxon>Streptomyces</taxon>
    </lineage>
</organism>
<evidence type="ECO:0000256" key="3">
    <source>
        <dbReference type="ARBA" id="ARBA00022691"/>
    </source>
</evidence>
<dbReference type="InterPro" id="IPR042119">
    <property type="entry name" value="QueA_dom2"/>
</dbReference>
<dbReference type="InterPro" id="IPR042118">
    <property type="entry name" value="QueA_dom1"/>
</dbReference>
<keyword evidence="2" id="KW-0808">Transferase</keyword>
<keyword evidence="1" id="KW-0963">Cytoplasm</keyword>
<dbReference type="Gene3D" id="3.40.1780.10">
    <property type="entry name" value="QueA-like"/>
    <property type="match status" value="1"/>
</dbReference>
<gene>
    <name evidence="5" type="ORF">C1J00_36450</name>
</gene>
<reference evidence="5 6" key="1">
    <citation type="submission" date="2018-01" db="EMBL/GenBank/DDBJ databases">
        <title>Draft genome sequence of Streptomyces sp. 13K301.</title>
        <authorList>
            <person name="Sahin N."/>
            <person name="Saygin H."/>
            <person name="Ay H."/>
        </authorList>
    </citation>
    <scope>NUCLEOTIDE SEQUENCE [LARGE SCALE GENOMIC DNA]</scope>
    <source>
        <strain evidence="5 6">13K301</strain>
    </source>
</reference>
<dbReference type="Gene3D" id="2.40.10.240">
    <property type="entry name" value="QueA-like"/>
    <property type="match status" value="1"/>
</dbReference>
<dbReference type="RefSeq" id="WP_102913214.1">
    <property type="nucleotide sequence ID" value="NZ_POUC01000454.1"/>
</dbReference>
<keyword evidence="3" id="KW-0949">S-adenosyl-L-methionine</keyword>
<dbReference type="SUPFAM" id="SSF111337">
    <property type="entry name" value="QueA-like"/>
    <property type="match status" value="1"/>
</dbReference>
<evidence type="ECO:0000256" key="4">
    <source>
        <dbReference type="ARBA" id="ARBA00022785"/>
    </source>
</evidence>
<comment type="caution">
    <text evidence="5">The sequence shown here is derived from an EMBL/GenBank/DDBJ whole genome shotgun (WGS) entry which is preliminary data.</text>
</comment>
<dbReference type="PANTHER" id="PTHR30307:SF0">
    <property type="entry name" value="S-ADENOSYLMETHIONINE:TRNA RIBOSYLTRANSFERASE-ISOMERASE"/>
    <property type="match status" value="1"/>
</dbReference>
<accession>A0A2N8TEH7</accession>
<name>A0A2N8TEH7_9ACTN</name>